<proteinExistence type="predicted"/>
<dbReference type="PANTHER" id="PTHR11220">
    <property type="entry name" value="HEME-BINDING PROTEIN-RELATED"/>
    <property type="match status" value="1"/>
</dbReference>
<evidence type="ECO:0000313" key="2">
    <source>
        <dbReference type="EMBL" id="HCB76772.1"/>
    </source>
</evidence>
<keyword evidence="1" id="KW-1133">Transmembrane helix</keyword>
<accession>A0A3D0WDR9</accession>
<gene>
    <name evidence="2" type="ORF">DEP91_11485</name>
</gene>
<evidence type="ECO:0000256" key="1">
    <source>
        <dbReference type="SAM" id="Phobius"/>
    </source>
</evidence>
<keyword evidence="1" id="KW-0812">Transmembrane</keyword>
<reference evidence="2 3" key="1">
    <citation type="journal article" date="2018" name="Nat. Biotechnol.">
        <title>A standardized bacterial taxonomy based on genome phylogeny substantially revises the tree of life.</title>
        <authorList>
            <person name="Parks D.H."/>
            <person name="Chuvochina M."/>
            <person name="Waite D.W."/>
            <person name="Rinke C."/>
            <person name="Skarshewski A."/>
            <person name="Chaumeil P.A."/>
            <person name="Hugenholtz P."/>
        </authorList>
    </citation>
    <scope>NUCLEOTIDE SEQUENCE [LARGE SCALE GENOMIC DNA]</scope>
    <source>
        <strain evidence="2">UBA9015</strain>
    </source>
</reference>
<name>A0A3D0WDR9_9SPHN</name>
<keyword evidence="1" id="KW-0472">Membrane</keyword>
<dbReference type="AlphaFoldDB" id="A0A3D0WDR9"/>
<dbReference type="Gene3D" id="3.20.80.10">
    <property type="entry name" value="Regulatory factor, effector binding domain"/>
    <property type="match status" value="1"/>
</dbReference>
<dbReference type="Proteomes" id="UP000262699">
    <property type="component" value="Unassembled WGS sequence"/>
</dbReference>
<sequence>MGEDTNRRAWLIGGGVAGAAAAGVAAWWLTRTETPDYSLVLKDGAIEVRAYGALPIAEAVHDGDRDAALGKGFRALADYIFAKSRVGEKIAMTAPVIADRAGDKWRTRFVLPAQYRDLTPPEPTGGEVTTTTLPARRVAAIRFAGRADDALLAEREAELRDWLGSYGLKPTGPAEYAFYNAPFVPGPLRRNEVLLPVASIY</sequence>
<feature type="transmembrane region" description="Helical" evidence="1">
    <location>
        <begin position="9"/>
        <end position="29"/>
    </location>
</feature>
<evidence type="ECO:0000313" key="3">
    <source>
        <dbReference type="Proteomes" id="UP000262699"/>
    </source>
</evidence>
<organism evidence="2 3">
    <name type="scientific">Sphingomonas bacterium</name>
    <dbReference type="NCBI Taxonomy" id="1895847"/>
    <lineage>
        <taxon>Bacteria</taxon>
        <taxon>Pseudomonadati</taxon>
        <taxon>Pseudomonadota</taxon>
        <taxon>Alphaproteobacteria</taxon>
        <taxon>Sphingomonadales</taxon>
        <taxon>Sphingomonadaceae</taxon>
        <taxon>Sphingomonas</taxon>
    </lineage>
</organism>
<dbReference type="Pfam" id="PF04832">
    <property type="entry name" value="SOUL"/>
    <property type="match status" value="1"/>
</dbReference>
<dbReference type="InterPro" id="IPR011256">
    <property type="entry name" value="Reg_factor_effector_dom_sf"/>
</dbReference>
<dbReference type="PANTHER" id="PTHR11220:SF58">
    <property type="entry name" value="SOUL HEME-BINDING FAMILY PROTEIN"/>
    <property type="match status" value="1"/>
</dbReference>
<comment type="caution">
    <text evidence="2">The sequence shown here is derived from an EMBL/GenBank/DDBJ whole genome shotgun (WGS) entry which is preliminary data.</text>
</comment>
<protein>
    <submittedName>
        <fullName evidence="2">Heme-binding protein</fullName>
    </submittedName>
</protein>
<dbReference type="SUPFAM" id="SSF55136">
    <property type="entry name" value="Probable bacterial effector-binding domain"/>
    <property type="match status" value="1"/>
</dbReference>
<dbReference type="InterPro" id="IPR006917">
    <property type="entry name" value="SOUL_heme-bd"/>
</dbReference>
<dbReference type="EMBL" id="DOYJ01000321">
    <property type="protein sequence ID" value="HCB76772.1"/>
    <property type="molecule type" value="Genomic_DNA"/>
</dbReference>